<protein>
    <submittedName>
        <fullName evidence="3">Uncharacterized protein</fullName>
    </submittedName>
</protein>
<feature type="transmembrane region" description="Helical" evidence="2">
    <location>
        <begin position="102"/>
        <end position="124"/>
    </location>
</feature>
<dbReference type="RefSeq" id="XP_031858487.1">
    <property type="nucleotide sequence ID" value="XM_032007255.1"/>
</dbReference>
<reference evidence="3" key="2">
    <citation type="submission" date="2024-01" db="EMBL/GenBank/DDBJ databases">
        <title>Comparative genomics of Cryptococcus and Kwoniella reveals pathogenesis evolution and contrasting modes of karyotype evolution via chromosome fusion or intercentromeric recombination.</title>
        <authorList>
            <person name="Coelho M.A."/>
            <person name="David-Palma M."/>
            <person name="Shea T."/>
            <person name="Bowers K."/>
            <person name="McGinley-Smith S."/>
            <person name="Mohammad A.W."/>
            <person name="Gnirke A."/>
            <person name="Yurkov A.M."/>
            <person name="Nowrousian M."/>
            <person name="Sun S."/>
            <person name="Cuomo C.A."/>
            <person name="Heitman J."/>
        </authorList>
    </citation>
    <scope>NUCLEOTIDE SEQUENCE</scope>
    <source>
        <strain evidence="3">CBS 12478</strain>
    </source>
</reference>
<evidence type="ECO:0000256" key="1">
    <source>
        <dbReference type="SAM" id="MobiDB-lite"/>
    </source>
</evidence>
<sequence>MSKTDRQPLLPTHINHSSSSRLSRPKISFPSSSTTSLGDETATLVANSEAGSSPDSRFGKGRSQSQNQGSPLVAMHDGGRREGIPKLTRECLWSEIKCYGSYMLPPLLVFGVLVIGASLFAVGWKMGWFK</sequence>
<keyword evidence="2" id="KW-0472">Membrane</keyword>
<dbReference type="KEGG" id="ksn:43591423"/>
<accession>A0A5M6BX30</accession>
<feature type="region of interest" description="Disordered" evidence="1">
    <location>
        <begin position="1"/>
        <end position="81"/>
    </location>
</feature>
<evidence type="ECO:0000313" key="4">
    <source>
        <dbReference type="Proteomes" id="UP000322225"/>
    </source>
</evidence>
<reference evidence="3" key="1">
    <citation type="submission" date="2017-08" db="EMBL/GenBank/DDBJ databases">
        <authorList>
            <person name="Cuomo C."/>
            <person name="Billmyre B."/>
            <person name="Heitman J."/>
        </authorList>
    </citation>
    <scope>NUCLEOTIDE SEQUENCE</scope>
    <source>
        <strain evidence="3">CBS 12478</strain>
    </source>
</reference>
<proteinExistence type="predicted"/>
<keyword evidence="2" id="KW-1133">Transmembrane helix</keyword>
<organism evidence="3 4">
    <name type="scientific">Kwoniella shandongensis</name>
    <dbReference type="NCBI Taxonomy" id="1734106"/>
    <lineage>
        <taxon>Eukaryota</taxon>
        <taxon>Fungi</taxon>
        <taxon>Dikarya</taxon>
        <taxon>Basidiomycota</taxon>
        <taxon>Agaricomycotina</taxon>
        <taxon>Tremellomycetes</taxon>
        <taxon>Tremellales</taxon>
        <taxon>Cryptococcaceae</taxon>
        <taxon>Kwoniella</taxon>
    </lineage>
</organism>
<dbReference type="GeneID" id="43591423"/>
<dbReference type="EMBL" id="CP144052">
    <property type="protein sequence ID" value="WWD16453.1"/>
    <property type="molecule type" value="Genomic_DNA"/>
</dbReference>
<evidence type="ECO:0000313" key="3">
    <source>
        <dbReference type="EMBL" id="WWD16453.1"/>
    </source>
</evidence>
<evidence type="ECO:0000256" key="2">
    <source>
        <dbReference type="SAM" id="Phobius"/>
    </source>
</evidence>
<keyword evidence="2" id="KW-0812">Transmembrane</keyword>
<keyword evidence="4" id="KW-1185">Reference proteome</keyword>
<name>A0A5M6BX30_9TREE</name>
<dbReference type="Proteomes" id="UP000322225">
    <property type="component" value="Chromosome 2"/>
</dbReference>
<feature type="compositionally biased region" description="Polar residues" evidence="1">
    <location>
        <begin position="29"/>
        <end position="55"/>
    </location>
</feature>
<dbReference type="OrthoDB" id="2596020at2759"/>
<dbReference type="AlphaFoldDB" id="A0A5M6BX30"/>
<gene>
    <name evidence="3" type="ORF">CI109_100879</name>
</gene>